<dbReference type="EMBL" id="LATX01002373">
    <property type="protein sequence ID" value="KTB30660.1"/>
    <property type="molecule type" value="Genomic_DNA"/>
</dbReference>
<evidence type="ECO:0000313" key="2">
    <source>
        <dbReference type="Proteomes" id="UP000054988"/>
    </source>
</evidence>
<keyword evidence="1" id="KW-0695">RNA-directed DNA polymerase</keyword>
<accession>A0A0W0F354</accession>
<keyword evidence="1" id="KW-0808">Transferase</keyword>
<reference evidence="1 2" key="1">
    <citation type="submission" date="2015-12" db="EMBL/GenBank/DDBJ databases">
        <title>Draft genome sequence of Moniliophthora roreri, the causal agent of frosty pod rot of cacao.</title>
        <authorList>
            <person name="Aime M.C."/>
            <person name="Diaz-Valderrama J.R."/>
            <person name="Kijpornyongpan T."/>
            <person name="Phillips-Mora W."/>
        </authorList>
    </citation>
    <scope>NUCLEOTIDE SEQUENCE [LARGE SCALE GENOMIC DNA]</scope>
    <source>
        <strain evidence="1 2">MCA 2952</strain>
    </source>
</reference>
<protein>
    <submittedName>
        <fullName evidence="1">Putative reverse transcriptase-rnase h-integrase</fullName>
    </submittedName>
</protein>
<name>A0A0W0F354_MONRR</name>
<dbReference type="Proteomes" id="UP000054988">
    <property type="component" value="Unassembled WGS sequence"/>
</dbReference>
<organism evidence="1 2">
    <name type="scientific">Moniliophthora roreri</name>
    <name type="common">Frosty pod rot fungus</name>
    <name type="synonym">Monilia roreri</name>
    <dbReference type="NCBI Taxonomy" id="221103"/>
    <lineage>
        <taxon>Eukaryota</taxon>
        <taxon>Fungi</taxon>
        <taxon>Dikarya</taxon>
        <taxon>Basidiomycota</taxon>
        <taxon>Agaricomycotina</taxon>
        <taxon>Agaricomycetes</taxon>
        <taxon>Agaricomycetidae</taxon>
        <taxon>Agaricales</taxon>
        <taxon>Marasmiineae</taxon>
        <taxon>Marasmiaceae</taxon>
        <taxon>Moniliophthora</taxon>
    </lineage>
</organism>
<comment type="caution">
    <text evidence="1">The sequence shown here is derived from an EMBL/GenBank/DDBJ whole genome shotgun (WGS) entry which is preliminary data.</text>
</comment>
<dbReference type="GO" id="GO:0003964">
    <property type="term" value="F:RNA-directed DNA polymerase activity"/>
    <property type="evidence" value="ECO:0007669"/>
    <property type="project" value="UniProtKB-KW"/>
</dbReference>
<dbReference type="AlphaFoldDB" id="A0A0W0F354"/>
<proteinExistence type="predicted"/>
<keyword evidence="1" id="KW-0548">Nucleotidyltransferase</keyword>
<evidence type="ECO:0000313" key="1">
    <source>
        <dbReference type="EMBL" id="KTB30660.1"/>
    </source>
</evidence>
<sequence length="153" mass="17483">MAQKLNRRQAKWSLFLSEFNLTLVHVPGKSLTQVDALSQRSNKWEDEDTNNKDIILLPEQLFVKGINLEMKTKIAEQLGPDDFHKLALEQLLHQGVLPIKSALSDWRIDDGLLFFKGQVYVPNDTELQQNVVQTVYETLGVGHSGQWNTLEQV</sequence>
<gene>
    <name evidence="1" type="ORF">WG66_16772</name>
</gene>